<name>A0A136A3J9_9ALTE</name>
<dbReference type="InterPro" id="IPR011042">
    <property type="entry name" value="6-blade_b-propeller_TolB-like"/>
</dbReference>
<feature type="domain" description="BPP" evidence="1">
    <location>
        <begin position="321"/>
        <end position="643"/>
    </location>
</feature>
<evidence type="ECO:0000313" key="2">
    <source>
        <dbReference type="EMBL" id="KXI29818.1"/>
    </source>
</evidence>
<dbReference type="SUPFAM" id="SSF50956">
    <property type="entry name" value="Thermostable phytase (3-phytase)"/>
    <property type="match status" value="2"/>
</dbReference>
<comment type="caution">
    <text evidence="2">The sequence shown here is derived from an EMBL/GenBank/DDBJ whole genome shotgun (WGS) entry which is preliminary data.</text>
</comment>
<sequence>MKTTLGGLVLLTGVLAGCTANQQAISNDKTTTETMQLSLQDFAVNQNIAGKVAFPIRHQQQNYWLLTSETQGLLLSDASGKTLSQFAGNFEMLDWRANVQIEGKQHDLIATVDKESGKVVILGLDWQTQQFSLLDSFSHPAGVETVCWYTLPQGHSSLFIADDHAQVTQRIIVDGNTQQLSDVVLRNFVGVPEVKSCAVDEQSHSLYLVESNIGLWRYKADPEAELIRELVIATDDFGPLEGELTSVNVLPNGDLLLSTPEQQGIWLIDGQQKPSFYGLPKNTAVENTIGLVQNDAVLLGLYDDESGNYYKSSLKIPLAPALVAAKPFAQLPADGETTPVDSAGDAADDPAIWVNSQQPEHSRILATNKKRGLMVHNLQGHTLQQLDIGRVNNVDLRYGFELNGRTFDIAAASNRTNKSISLFAIESNTGEVSWLNDITTDLNDVYGLCMYQAADKYYVFINDTDGRFQQYLLNNNDSKIGGTLVREFKVASQPEGCVADDINGQLYFGEEARGIWQVAAQPSKSLPRLIAEVGEEFVADVEGMSIYHLDGQRFLVASSQGNNSYGVFALEDNNRYLGSFQISMNLAKAIDGASETDGLDIVSVPLGSEFPHGLLVVQDGHNVMPSDKQNFKLLSGSKLAEFIQNARK</sequence>
<evidence type="ECO:0000259" key="1">
    <source>
        <dbReference type="PROSITE" id="PS51662"/>
    </source>
</evidence>
<reference evidence="3" key="1">
    <citation type="submission" date="2016-02" db="EMBL/GenBank/DDBJ databases">
        <authorList>
            <person name="Schultz-Johansen M."/>
            <person name="Glaring M.A."/>
            <person name="Bech P.K."/>
            <person name="Stougaard P."/>
        </authorList>
    </citation>
    <scope>NUCLEOTIDE SEQUENCE [LARGE SCALE GENOMIC DNA]</scope>
    <source>
        <strain evidence="3">S66</strain>
    </source>
</reference>
<dbReference type="GO" id="GO:0016158">
    <property type="term" value="F:inositol hexakisphosphate 3-phosphatase activity"/>
    <property type="evidence" value="ECO:0007669"/>
    <property type="project" value="InterPro"/>
</dbReference>
<dbReference type="OrthoDB" id="8696437at2"/>
<dbReference type="PROSITE" id="PS51257">
    <property type="entry name" value="PROKAR_LIPOPROTEIN"/>
    <property type="match status" value="1"/>
</dbReference>
<dbReference type="Gene3D" id="2.120.10.30">
    <property type="entry name" value="TolB, C-terminal domain"/>
    <property type="match status" value="2"/>
</dbReference>
<accession>A0A136A3J9</accession>
<gene>
    <name evidence="2" type="ORF">AX660_07240</name>
</gene>
<dbReference type="PROSITE" id="PS51662">
    <property type="entry name" value="BP_PHYTASE"/>
    <property type="match status" value="2"/>
</dbReference>
<feature type="domain" description="BPP" evidence="1">
    <location>
        <begin position="18"/>
        <end position="316"/>
    </location>
</feature>
<evidence type="ECO:0000313" key="3">
    <source>
        <dbReference type="Proteomes" id="UP000070299"/>
    </source>
</evidence>
<organism evidence="2 3">
    <name type="scientific">Paraglaciecola hydrolytica</name>
    <dbReference type="NCBI Taxonomy" id="1799789"/>
    <lineage>
        <taxon>Bacteria</taxon>
        <taxon>Pseudomonadati</taxon>
        <taxon>Pseudomonadota</taxon>
        <taxon>Gammaproteobacteria</taxon>
        <taxon>Alteromonadales</taxon>
        <taxon>Alteromonadaceae</taxon>
        <taxon>Paraglaciecola</taxon>
    </lineage>
</organism>
<dbReference type="STRING" id="1799789.AX660_07240"/>
<dbReference type="Proteomes" id="UP000070299">
    <property type="component" value="Unassembled WGS sequence"/>
</dbReference>
<keyword evidence="3" id="KW-1185">Reference proteome</keyword>
<proteinExistence type="predicted"/>
<dbReference type="AlphaFoldDB" id="A0A136A3J9"/>
<dbReference type="RefSeq" id="WP_068373034.1">
    <property type="nucleotide sequence ID" value="NZ_LSNE01000003.1"/>
</dbReference>
<dbReference type="InterPro" id="IPR003431">
    <property type="entry name" value="B-propeller_Phytase"/>
</dbReference>
<dbReference type="EMBL" id="LSNE01000003">
    <property type="protein sequence ID" value="KXI29818.1"/>
    <property type="molecule type" value="Genomic_DNA"/>
</dbReference>
<protein>
    <submittedName>
        <fullName evidence="2">3-phytase</fullName>
    </submittedName>
</protein>
<dbReference type="Pfam" id="PF02333">
    <property type="entry name" value="Phytase"/>
    <property type="match status" value="2"/>
</dbReference>